<dbReference type="Gene3D" id="3.40.50.150">
    <property type="entry name" value="Vaccinia Virus protein VP39"/>
    <property type="match status" value="1"/>
</dbReference>
<dbReference type="InterPro" id="IPR029063">
    <property type="entry name" value="SAM-dependent_MTases_sf"/>
</dbReference>
<name>A0A1V4IM27_9CLOT</name>
<dbReference type="Gene3D" id="3.40.50.720">
    <property type="entry name" value="NAD(P)-binding Rossmann-like Domain"/>
    <property type="match status" value="1"/>
</dbReference>
<evidence type="ECO:0000313" key="2">
    <source>
        <dbReference type="Proteomes" id="UP000190080"/>
    </source>
</evidence>
<dbReference type="InterPro" id="IPR004951">
    <property type="entry name" value="DUF268_CAE_spp"/>
</dbReference>
<dbReference type="Pfam" id="PF03269">
    <property type="entry name" value="DUF268"/>
    <property type="match status" value="1"/>
</dbReference>
<accession>A0A1V4IM27</accession>
<evidence type="ECO:0008006" key="3">
    <source>
        <dbReference type="Google" id="ProtNLM"/>
    </source>
</evidence>
<gene>
    <name evidence="1" type="ORF">CLORY_26010</name>
</gene>
<dbReference type="STRING" id="1450648.CLORY_26010"/>
<protein>
    <recommendedName>
        <fullName evidence="3">DUF268 domain-containing protein</fullName>
    </recommendedName>
</protein>
<dbReference type="Proteomes" id="UP000190080">
    <property type="component" value="Unassembled WGS sequence"/>
</dbReference>
<evidence type="ECO:0000313" key="1">
    <source>
        <dbReference type="EMBL" id="OPJ60894.1"/>
    </source>
</evidence>
<dbReference type="AlphaFoldDB" id="A0A1V4IM27"/>
<proteinExistence type="predicted"/>
<dbReference type="SUPFAM" id="SSF53335">
    <property type="entry name" value="S-adenosyl-L-methionine-dependent methyltransferases"/>
    <property type="match status" value="1"/>
</dbReference>
<reference evidence="1 2" key="1">
    <citation type="submission" date="2017-03" db="EMBL/GenBank/DDBJ databases">
        <title>Genome sequence of Clostridium oryzae DSM 28571.</title>
        <authorList>
            <person name="Poehlein A."/>
            <person name="Daniel R."/>
        </authorList>
    </citation>
    <scope>NUCLEOTIDE SEQUENCE [LARGE SCALE GENOMIC DNA]</scope>
    <source>
        <strain evidence="1 2">DSM 28571</strain>
    </source>
</reference>
<dbReference type="RefSeq" id="WP_207652212.1">
    <property type="nucleotide sequence ID" value="NZ_MZGV01000027.1"/>
</dbReference>
<comment type="caution">
    <text evidence="1">The sequence shown here is derived from an EMBL/GenBank/DDBJ whole genome shotgun (WGS) entry which is preliminary data.</text>
</comment>
<dbReference type="EMBL" id="MZGV01000027">
    <property type="protein sequence ID" value="OPJ60894.1"/>
    <property type="molecule type" value="Genomic_DNA"/>
</dbReference>
<sequence length="329" mass="38222">MNKKKVVIFGLGSLYKKFEKDIEKKYDIVGRADNNSAKSLEYSNFIEVNNIVNLDFDFILIVSSFYHEIKSQLMYTLSIEENRILQYKFDERRLSIREIRENIGTYEKMNKRDDFKIDKKNLYIFTNDISESAGYIDGHYFYQDIWAAQKILKNNPLEHYDVGSRIDGLISHLLVFRNKVNLIDIRPLNYNIDGIQFICADATNMNGIADDSIESLSSLHVIEHFGLGRYGDEIDPDACFKAIKAFQRVVKSKGKLYISVPIGKENKVCFNAHRIFNPLTFISEFTCMELLEFSYISEGKIKKVLKDEISNEINNISDYSCGLFEFIKI</sequence>
<organism evidence="1 2">
    <name type="scientific">Clostridium oryzae</name>
    <dbReference type="NCBI Taxonomy" id="1450648"/>
    <lineage>
        <taxon>Bacteria</taxon>
        <taxon>Bacillati</taxon>
        <taxon>Bacillota</taxon>
        <taxon>Clostridia</taxon>
        <taxon>Eubacteriales</taxon>
        <taxon>Clostridiaceae</taxon>
        <taxon>Clostridium</taxon>
    </lineage>
</organism>
<keyword evidence="2" id="KW-1185">Reference proteome</keyword>